<keyword evidence="2" id="KW-1003">Cell membrane</keyword>
<dbReference type="InterPro" id="IPR040423">
    <property type="entry name" value="PEA_transferase"/>
</dbReference>
<keyword evidence="6 8" id="KW-0472">Membrane</keyword>
<feature type="transmembrane region" description="Helical" evidence="8">
    <location>
        <begin position="142"/>
        <end position="161"/>
    </location>
</feature>
<dbReference type="InterPro" id="IPR000917">
    <property type="entry name" value="Sulfatase_N"/>
</dbReference>
<feature type="transmembrane region" description="Helical" evidence="8">
    <location>
        <begin position="42"/>
        <end position="59"/>
    </location>
</feature>
<feature type="domain" description="Sulfatase N-terminal" evidence="9">
    <location>
        <begin position="208"/>
        <end position="468"/>
    </location>
</feature>
<dbReference type="CDD" id="cd16017">
    <property type="entry name" value="LptA"/>
    <property type="match status" value="1"/>
</dbReference>
<evidence type="ECO:0000313" key="11">
    <source>
        <dbReference type="Proteomes" id="UP000271603"/>
    </source>
</evidence>
<evidence type="ECO:0000259" key="9">
    <source>
        <dbReference type="Pfam" id="PF00884"/>
    </source>
</evidence>
<evidence type="ECO:0000256" key="8">
    <source>
        <dbReference type="SAM" id="Phobius"/>
    </source>
</evidence>
<keyword evidence="3 10" id="KW-0808">Transferase</keyword>
<evidence type="ECO:0000256" key="2">
    <source>
        <dbReference type="ARBA" id="ARBA00022475"/>
    </source>
</evidence>
<dbReference type="GO" id="GO:0016776">
    <property type="term" value="F:phosphotransferase activity, phosphate group as acceptor"/>
    <property type="evidence" value="ECO:0007669"/>
    <property type="project" value="TreeGrafter"/>
</dbReference>
<evidence type="ECO:0000256" key="5">
    <source>
        <dbReference type="ARBA" id="ARBA00022989"/>
    </source>
</evidence>
<evidence type="ECO:0000256" key="4">
    <source>
        <dbReference type="ARBA" id="ARBA00022692"/>
    </source>
</evidence>
<dbReference type="EMBL" id="LR134155">
    <property type="protein sequence ID" value="VEA69575.1"/>
    <property type="molecule type" value="Genomic_DNA"/>
</dbReference>
<organism evidence="10 11">
    <name type="scientific">Serratia rubidaea</name>
    <name type="common">Serratia marinorubra</name>
    <dbReference type="NCBI Taxonomy" id="61652"/>
    <lineage>
        <taxon>Bacteria</taxon>
        <taxon>Pseudomonadati</taxon>
        <taxon>Pseudomonadota</taxon>
        <taxon>Gammaproteobacteria</taxon>
        <taxon>Enterobacterales</taxon>
        <taxon>Yersiniaceae</taxon>
        <taxon>Serratia</taxon>
    </lineage>
</organism>
<evidence type="ECO:0000256" key="1">
    <source>
        <dbReference type="ARBA" id="ARBA00004651"/>
    </source>
</evidence>
<dbReference type="STRING" id="61652.AXX16_1659"/>
<keyword evidence="5 8" id="KW-1133">Transmembrane helix</keyword>
<sequence>MHTLIANKIRSRISFNAVLVSFLYIIASVVLIYALGYHGAKGIDILLMLLILLTLPTIPLLRYLLVIPFFILCAIYFPIGYIYGKPSVSVISALMQTNKLEAHEFLLSMPVTCYLLPILVIALLTAINRYAWRSPPPVKRMLPYWLLLILIVLSYAVTHNLHKLKLTDYFISIFTGYQDYQEQIAQLDMAHASAPDWQVIPPKQRQANYVIIIGESMRRDYMSLFGYPLPTTPFLDQVNGDFYSNYISTAANTFESLPRTLALSQGEQVDYANNVVTLAKAAGMKTYWFSNQGFVGDYDIPASRIAAYSDRRYFLKHGDYQSLNTDDYQLLPPFADALKDNHNGLYILHIMGSHPDFCERLNGAKPAFSFGNQDLSCYLSTYRKTDDFIRQTYRLLQQTQRPFKLFYFSDHGLARHNIGGNFYLRHSVEFKQNYEVPLVILSDNATQHRQIATPYSAFNFIQLFARQTDITITRPSMAAYALQLEHRRVYVGQNMLDFDGLAEDKVDLPDENHLHG</sequence>
<dbReference type="PANTHER" id="PTHR30443:SF4">
    <property type="entry name" value="PHOSPHOETHANOLAMINE TRANSFERASE OPGE-RELATED"/>
    <property type="match status" value="1"/>
</dbReference>
<dbReference type="GO" id="GO:0005886">
    <property type="term" value="C:plasma membrane"/>
    <property type="evidence" value="ECO:0007669"/>
    <property type="project" value="UniProtKB-SubCell"/>
</dbReference>
<evidence type="ECO:0000313" key="10">
    <source>
        <dbReference type="EMBL" id="VEA69575.1"/>
    </source>
</evidence>
<dbReference type="GO" id="GO:0009244">
    <property type="term" value="P:lipopolysaccharide core region biosynthetic process"/>
    <property type="evidence" value="ECO:0007669"/>
    <property type="project" value="TreeGrafter"/>
</dbReference>
<evidence type="ECO:0000256" key="3">
    <source>
        <dbReference type="ARBA" id="ARBA00022679"/>
    </source>
</evidence>
<feature type="transmembrane region" description="Helical" evidence="8">
    <location>
        <begin position="13"/>
        <end position="35"/>
    </location>
</feature>
<dbReference type="PANTHER" id="PTHR30443">
    <property type="entry name" value="INNER MEMBRANE PROTEIN"/>
    <property type="match status" value="1"/>
</dbReference>
<gene>
    <name evidence="10" type="primary">ybiP</name>
    <name evidence="10" type="ORF">NCTC9419_01045</name>
</gene>
<dbReference type="Proteomes" id="UP000271603">
    <property type="component" value="Chromosome"/>
</dbReference>
<name>A0A447QHK3_SERRU</name>
<protein>
    <submittedName>
        <fullName evidence="10">Phosphoethanolamine transferase ybiP</fullName>
        <ecNumber evidence="10">2.7.-.-</ecNumber>
    </submittedName>
</protein>
<dbReference type="Gene3D" id="3.40.720.10">
    <property type="entry name" value="Alkaline Phosphatase, subunit A"/>
    <property type="match status" value="1"/>
</dbReference>
<feature type="transmembrane region" description="Helical" evidence="8">
    <location>
        <begin position="105"/>
        <end position="127"/>
    </location>
</feature>
<dbReference type="EC" id="2.7.-.-" evidence="10"/>
<proteinExistence type="inferred from homology"/>
<dbReference type="SUPFAM" id="SSF53649">
    <property type="entry name" value="Alkaline phosphatase-like"/>
    <property type="match status" value="1"/>
</dbReference>
<comment type="similarity">
    <text evidence="7">Belongs to the phosphoethanolamine transferase family.</text>
</comment>
<reference evidence="10 11" key="1">
    <citation type="submission" date="2018-12" db="EMBL/GenBank/DDBJ databases">
        <authorList>
            <consortium name="Pathogen Informatics"/>
        </authorList>
    </citation>
    <scope>NUCLEOTIDE SEQUENCE [LARGE SCALE GENOMIC DNA]</scope>
    <source>
        <strain evidence="10 11">NCTC9419</strain>
    </source>
</reference>
<evidence type="ECO:0000256" key="6">
    <source>
        <dbReference type="ARBA" id="ARBA00023136"/>
    </source>
</evidence>
<dbReference type="InterPro" id="IPR058130">
    <property type="entry name" value="PEA_transf_C"/>
</dbReference>
<dbReference type="AlphaFoldDB" id="A0A447QHK3"/>
<dbReference type="Pfam" id="PF00884">
    <property type="entry name" value="Sulfatase"/>
    <property type="match status" value="1"/>
</dbReference>
<evidence type="ECO:0000256" key="7">
    <source>
        <dbReference type="ARBA" id="ARBA00038481"/>
    </source>
</evidence>
<feature type="transmembrane region" description="Helical" evidence="8">
    <location>
        <begin position="65"/>
        <end position="84"/>
    </location>
</feature>
<keyword evidence="4 8" id="KW-0812">Transmembrane</keyword>
<dbReference type="InterPro" id="IPR017850">
    <property type="entry name" value="Alkaline_phosphatase_core_sf"/>
</dbReference>
<comment type="subcellular location">
    <subcellularLocation>
        <location evidence="1">Cell membrane</location>
        <topology evidence="1">Multi-pass membrane protein</topology>
    </subcellularLocation>
</comment>
<accession>A0A447QHK3</accession>